<dbReference type="AlphaFoldDB" id="A0A6J8CG50"/>
<protein>
    <recommendedName>
        <fullName evidence="2">B box-type domain-containing protein</fullName>
    </recommendedName>
</protein>
<proteinExistence type="predicted"/>
<dbReference type="Gene3D" id="3.30.160.60">
    <property type="entry name" value="Classic Zinc Finger"/>
    <property type="match status" value="1"/>
</dbReference>
<dbReference type="PROSITE" id="PS50119">
    <property type="entry name" value="ZF_BBOX"/>
    <property type="match status" value="1"/>
</dbReference>
<dbReference type="EMBL" id="CACVKT020005268">
    <property type="protein sequence ID" value="CAC5394272.1"/>
    <property type="molecule type" value="Genomic_DNA"/>
</dbReference>
<name>A0A6J8CG50_MYTCO</name>
<dbReference type="SUPFAM" id="SSF57845">
    <property type="entry name" value="B-box zinc-binding domain"/>
    <property type="match status" value="1"/>
</dbReference>
<keyword evidence="1" id="KW-0862">Zinc</keyword>
<dbReference type="InterPro" id="IPR000315">
    <property type="entry name" value="Znf_B-box"/>
</dbReference>
<accession>A0A6J8CG50</accession>
<keyword evidence="4" id="KW-1185">Reference proteome</keyword>
<sequence>MREISQKHLRSQQGIDFFNIQEMQSGSTPIEVCEIQNCEEHLEKIVELYCLDHSQPCCTSCATLSHHKYENGTSIQKAASGIKQSTKVSGLSQKLTDVENNSTGEIQRRVANIKTEFSKQIDRIEETQIVELTSTKRQVGIELKDEVDILSS</sequence>
<gene>
    <name evidence="3" type="ORF">MCOR_29035</name>
</gene>
<dbReference type="CDD" id="cd19756">
    <property type="entry name" value="Bbox2"/>
    <property type="match status" value="1"/>
</dbReference>
<dbReference type="Proteomes" id="UP000507470">
    <property type="component" value="Unassembled WGS sequence"/>
</dbReference>
<dbReference type="GO" id="GO:0008270">
    <property type="term" value="F:zinc ion binding"/>
    <property type="evidence" value="ECO:0007669"/>
    <property type="project" value="UniProtKB-KW"/>
</dbReference>
<evidence type="ECO:0000259" key="2">
    <source>
        <dbReference type="PROSITE" id="PS50119"/>
    </source>
</evidence>
<keyword evidence="1" id="KW-0863">Zinc-finger</keyword>
<organism evidence="3 4">
    <name type="scientific">Mytilus coruscus</name>
    <name type="common">Sea mussel</name>
    <dbReference type="NCBI Taxonomy" id="42192"/>
    <lineage>
        <taxon>Eukaryota</taxon>
        <taxon>Metazoa</taxon>
        <taxon>Spiralia</taxon>
        <taxon>Lophotrochozoa</taxon>
        <taxon>Mollusca</taxon>
        <taxon>Bivalvia</taxon>
        <taxon>Autobranchia</taxon>
        <taxon>Pteriomorphia</taxon>
        <taxon>Mytilida</taxon>
        <taxon>Mytiloidea</taxon>
        <taxon>Mytilidae</taxon>
        <taxon>Mytilinae</taxon>
        <taxon>Mytilus</taxon>
    </lineage>
</organism>
<reference evidence="3 4" key="1">
    <citation type="submission" date="2020-06" db="EMBL/GenBank/DDBJ databases">
        <authorList>
            <person name="Li R."/>
            <person name="Bekaert M."/>
        </authorList>
    </citation>
    <scope>NUCLEOTIDE SEQUENCE [LARGE SCALE GENOMIC DNA]</scope>
    <source>
        <strain evidence="4">wild</strain>
    </source>
</reference>
<keyword evidence="1" id="KW-0479">Metal-binding</keyword>
<feature type="domain" description="B box-type" evidence="2">
    <location>
        <begin position="33"/>
        <end position="68"/>
    </location>
</feature>
<evidence type="ECO:0000256" key="1">
    <source>
        <dbReference type="PROSITE-ProRule" id="PRU00024"/>
    </source>
</evidence>
<evidence type="ECO:0000313" key="4">
    <source>
        <dbReference type="Proteomes" id="UP000507470"/>
    </source>
</evidence>
<evidence type="ECO:0000313" key="3">
    <source>
        <dbReference type="EMBL" id="CAC5394272.1"/>
    </source>
</evidence>
<dbReference type="OrthoDB" id="10066958at2759"/>